<dbReference type="InterPro" id="IPR028995">
    <property type="entry name" value="Glyco_hydro_57/38_cen_sf"/>
</dbReference>
<evidence type="ECO:0000256" key="3">
    <source>
        <dbReference type="ARBA" id="ARBA00022801"/>
    </source>
</evidence>
<dbReference type="InterPro" id="IPR037094">
    <property type="entry name" value="Glyco_hydro_38_cen_sf"/>
</dbReference>
<dbReference type="EMBL" id="HF951689">
    <property type="protein sequence ID" value="CCW36253.1"/>
    <property type="molecule type" value="Genomic_DNA"/>
</dbReference>
<accession>S0EWH9</accession>
<dbReference type="RefSeq" id="WP_016483765.1">
    <property type="nucleotide sequence ID" value="NC_021487.1"/>
</dbReference>
<dbReference type="InterPro" id="IPR011330">
    <property type="entry name" value="Glyco_hydro/deAcase_b/a-brl"/>
</dbReference>
<gene>
    <name evidence="6" type="ORF">CCALI_02454</name>
</gene>
<dbReference type="InParanoid" id="S0EWH9"/>
<dbReference type="SUPFAM" id="SSF88713">
    <property type="entry name" value="Glycoside hydrolase/deacetylase"/>
    <property type="match status" value="1"/>
</dbReference>
<dbReference type="OrthoDB" id="9772207at2"/>
<dbReference type="SUPFAM" id="SSF74650">
    <property type="entry name" value="Galactose mutarotase-like"/>
    <property type="match status" value="1"/>
</dbReference>
<dbReference type="Gene3D" id="2.70.98.30">
    <property type="entry name" value="Golgi alpha-mannosidase II, domain 4"/>
    <property type="match status" value="1"/>
</dbReference>
<dbReference type="SUPFAM" id="SSF88688">
    <property type="entry name" value="Families 57/38 glycoside transferase middle domain"/>
    <property type="match status" value="1"/>
</dbReference>
<dbReference type="InterPro" id="IPR027291">
    <property type="entry name" value="Glyco_hydro_38_N_sf"/>
</dbReference>
<dbReference type="Gene3D" id="3.20.110.10">
    <property type="entry name" value="Glycoside hydrolase 38, N terminal domain"/>
    <property type="match status" value="1"/>
</dbReference>
<dbReference type="KEGG" id="ccz:CCALI_02454"/>
<keyword evidence="2" id="KW-0479">Metal-binding</keyword>
<dbReference type="Proteomes" id="UP000014227">
    <property type="component" value="Chromosome I"/>
</dbReference>
<dbReference type="Gene3D" id="2.60.40.2220">
    <property type="match status" value="1"/>
</dbReference>
<dbReference type="Pfam" id="PF07748">
    <property type="entry name" value="Glyco_hydro_38C"/>
    <property type="match status" value="1"/>
</dbReference>
<dbReference type="PATRIC" id="fig|1303518.3.peg.2551"/>
<evidence type="ECO:0000256" key="2">
    <source>
        <dbReference type="ARBA" id="ARBA00022723"/>
    </source>
</evidence>
<dbReference type="Gene3D" id="1.20.1270.50">
    <property type="entry name" value="Glycoside hydrolase family 38, central domain"/>
    <property type="match status" value="1"/>
</dbReference>
<dbReference type="CDD" id="cd10789">
    <property type="entry name" value="GH38N_AMII_ER_cytosolic"/>
    <property type="match status" value="1"/>
</dbReference>
<dbReference type="PANTHER" id="PTHR46017">
    <property type="entry name" value="ALPHA-MANNOSIDASE 2C1"/>
    <property type="match status" value="1"/>
</dbReference>
<evidence type="ECO:0000256" key="1">
    <source>
        <dbReference type="ARBA" id="ARBA00009792"/>
    </source>
</evidence>
<reference evidence="7" key="1">
    <citation type="submission" date="2013-03" db="EMBL/GenBank/DDBJ databases">
        <title>Genome sequence of Chthonomonas calidirosea, the first sequenced genome from the Armatimonadetes phylum (formally candidate division OP10).</title>
        <authorList>
            <person name="Lee K.C.Y."/>
            <person name="Morgan X.C."/>
            <person name="Dunfield P.F."/>
            <person name="Tamas I."/>
            <person name="Houghton K.M."/>
            <person name="Vyssotski M."/>
            <person name="Ryan J.L.J."/>
            <person name="Lagutin K."/>
            <person name="McDonald I.R."/>
            <person name="Stott M.B."/>
        </authorList>
    </citation>
    <scope>NUCLEOTIDE SEQUENCE [LARGE SCALE GENOMIC DNA]</scope>
    <source>
        <strain evidence="7">DSM 23976 / ICMP 18418 / T49</strain>
    </source>
</reference>
<dbReference type="HOGENOM" id="CLU_003442_1_2_0"/>
<feature type="domain" description="Glycoside hydrolase family 38 central" evidence="5">
    <location>
        <begin position="490"/>
        <end position="560"/>
    </location>
</feature>
<dbReference type="InterPro" id="IPR041147">
    <property type="entry name" value="GH38_C"/>
</dbReference>
<evidence type="ECO:0000313" key="6">
    <source>
        <dbReference type="EMBL" id="CCW36253.1"/>
    </source>
</evidence>
<proteinExistence type="inferred from homology"/>
<dbReference type="InterPro" id="IPR011682">
    <property type="entry name" value="Glyco_hydro_38_C"/>
</dbReference>
<dbReference type="InterPro" id="IPR015341">
    <property type="entry name" value="Glyco_hydro_38_cen"/>
</dbReference>
<evidence type="ECO:0000313" key="7">
    <source>
        <dbReference type="Proteomes" id="UP000014227"/>
    </source>
</evidence>
<keyword evidence="7" id="KW-1185">Reference proteome</keyword>
<dbReference type="GO" id="GO:0004559">
    <property type="term" value="F:alpha-mannosidase activity"/>
    <property type="evidence" value="ECO:0007669"/>
    <property type="project" value="UniProtKB-EC"/>
</dbReference>
<dbReference type="Pfam" id="PF17677">
    <property type="entry name" value="Glyco_hydro38C2"/>
    <property type="match status" value="1"/>
</dbReference>
<evidence type="ECO:0000256" key="4">
    <source>
        <dbReference type="ARBA" id="ARBA00023295"/>
    </source>
</evidence>
<dbReference type="EC" id="3.2.1.24" evidence="6"/>
<name>S0EWH9_CHTCT</name>
<dbReference type="GO" id="GO:0046872">
    <property type="term" value="F:metal ion binding"/>
    <property type="evidence" value="ECO:0007669"/>
    <property type="project" value="UniProtKB-KW"/>
</dbReference>
<dbReference type="SMART" id="SM00872">
    <property type="entry name" value="Alpha-mann_mid"/>
    <property type="match status" value="1"/>
</dbReference>
<dbReference type="InterPro" id="IPR000602">
    <property type="entry name" value="Glyco_hydro_38_N"/>
</dbReference>
<dbReference type="GO" id="GO:0030246">
    <property type="term" value="F:carbohydrate binding"/>
    <property type="evidence" value="ECO:0007669"/>
    <property type="project" value="InterPro"/>
</dbReference>
<dbReference type="STRING" id="454171.CP488_01635"/>
<dbReference type="Pfam" id="PF01074">
    <property type="entry name" value="Glyco_hydro_38N"/>
    <property type="match status" value="1"/>
</dbReference>
<dbReference type="AlphaFoldDB" id="S0EWH9"/>
<keyword evidence="3 6" id="KW-0378">Hydrolase</keyword>
<dbReference type="GO" id="GO:0009313">
    <property type="term" value="P:oligosaccharide catabolic process"/>
    <property type="evidence" value="ECO:0007669"/>
    <property type="project" value="TreeGrafter"/>
</dbReference>
<dbReference type="PANTHER" id="PTHR46017:SF1">
    <property type="entry name" value="ALPHA-MANNOSIDASE 2C1"/>
    <property type="match status" value="1"/>
</dbReference>
<comment type="similarity">
    <text evidence="1">Belongs to the glycosyl hydrolase 38 family.</text>
</comment>
<evidence type="ECO:0000259" key="5">
    <source>
        <dbReference type="SMART" id="SM00872"/>
    </source>
</evidence>
<dbReference type="eggNOG" id="COG0383">
    <property type="taxonomic scope" value="Bacteria"/>
</dbReference>
<dbReference type="InterPro" id="IPR011013">
    <property type="entry name" value="Gal_mutarotase_sf_dom"/>
</dbReference>
<dbReference type="Pfam" id="PF09261">
    <property type="entry name" value="Alpha-mann_mid"/>
    <property type="match status" value="1"/>
</dbReference>
<sequence length="1038" mass="115515">MSTMSTPHVLHTALQRLRAAADRALNGFPSIAWQRLSGPGEGTPVLHGTGSFENLFVEPNAEVRLSTKLNLPNTAAGAPIVGEPLQGTLFTLYPTRITWNGKPIFEDDSLSVAAGSALFTIVPALKEGDNGELRLEMRIPNHQVTGWYQLRLTTPSLRNRFEKLDILWAQLALAHGFAQTETERRLVQEAAALVPEITDETSLDQIEALSQQIITILTPLQKPIADMRVHLIGHSHIDMNWLWTWPDTVQVILRDFKSVLQLMEEFPELTFSHSQPATYEVVRQKAPDLFQKVLERIKEGRWEATTVAWIENDSNMSSGEAHVRQMLEGVRYSQEVLGVTPTTYHAPDTFGHAGNIPQLATLAGAERYYHHRANPGQAQLWPAYWWEGQDGTRILAFSTPSYNGEIYARDLAEAALRAHHAGHHCALHFHGIGDHGGGPSRQNLEALRRFQKTPLLPTAFCSRLDNYTRELLQHHPVLPVHRGESSTIFEGCYTTHADTKYYNRTGENLLCTADTVAALAGQNATEALSQAWRTVCFNQFHDILDGSAIHEAYEQNREDFLAVKATAQQVIQQALDVLESPLPPGVIAVTNPLGFERTDVARLEGWTETPPTALQRVDGTRYPLQITAEGLLFTPTLGAFETAGYLPVYDELAFPVLAPEPAYAPVDPRSLAPPTDAAESAPYYRIETPYFIAYIRRDCGIIVSLYDKRVGKEVVGYGLRRGSDYLDSARPDLALGVLQLVDEYPHGMAAWHYDEVYQEFSLIRGATTRILETGPVRCVLETRHTVRKTTILQKIIFYQTLPRIDFETHLDWQEVGNPQVGIPNLKVAFTARLSECQAWFETPYAAVRRPSDGQEVPALRWAWVGGPEYGIALLNDSKYGYDVLGCRLRMNLVRTAYEPDTCSDVGLHQVRYSLYPHPAFWPEAGVIEAAAGFNQPLIARKANGKNARCAICRPHLAPGTTVKIGCLKTAHDGNGIIVRLYESAGRSGIALLKGLPEGTQVWETTLLETEGRPCNVTQGALSLSFLPWQVKTLRLLLP</sequence>
<organism evidence="6 7">
    <name type="scientific">Chthonomonas calidirosea (strain DSM 23976 / ICMP 18418 / T49)</name>
    <dbReference type="NCBI Taxonomy" id="1303518"/>
    <lineage>
        <taxon>Bacteria</taxon>
        <taxon>Bacillati</taxon>
        <taxon>Armatimonadota</taxon>
        <taxon>Chthonomonadia</taxon>
        <taxon>Chthonomonadales</taxon>
        <taxon>Chthonomonadaceae</taxon>
        <taxon>Chthonomonas</taxon>
    </lineage>
</organism>
<protein>
    <submittedName>
        <fullName evidence="6">Alpha-mannosidase</fullName>
        <ecNumber evidence="6">3.2.1.24</ecNumber>
    </submittedName>
</protein>
<dbReference type="GO" id="GO:0006013">
    <property type="term" value="P:mannose metabolic process"/>
    <property type="evidence" value="ECO:0007669"/>
    <property type="project" value="InterPro"/>
</dbReference>
<keyword evidence="4 6" id="KW-0326">Glycosidase</keyword>